<comment type="caution">
    <text evidence="1">The sequence shown here is derived from an EMBL/GenBank/DDBJ whole genome shotgun (WGS) entry which is preliminary data.</text>
</comment>
<dbReference type="PANTHER" id="PTHR20275">
    <property type="entry name" value="NAD KINASE"/>
    <property type="match status" value="1"/>
</dbReference>
<dbReference type="EMBL" id="SNRY01003567">
    <property type="protein sequence ID" value="KAA6320509.1"/>
    <property type="molecule type" value="Genomic_DNA"/>
</dbReference>
<keyword evidence="1" id="KW-0808">Transferase</keyword>
<dbReference type="GO" id="GO:0019674">
    <property type="term" value="P:NAD+ metabolic process"/>
    <property type="evidence" value="ECO:0007669"/>
    <property type="project" value="InterPro"/>
</dbReference>
<dbReference type="SUPFAM" id="SSF111331">
    <property type="entry name" value="NAD kinase/diacylglycerol kinase-like"/>
    <property type="match status" value="1"/>
</dbReference>
<dbReference type="Pfam" id="PF20143">
    <property type="entry name" value="NAD_kinase_C"/>
    <property type="match status" value="1"/>
</dbReference>
<dbReference type="Gene3D" id="2.60.200.30">
    <property type="entry name" value="Probable inorganic polyphosphate/atp-NAD kinase, domain 2"/>
    <property type="match status" value="1"/>
</dbReference>
<dbReference type="GO" id="GO:0003951">
    <property type="term" value="F:NAD+ kinase activity"/>
    <property type="evidence" value="ECO:0007669"/>
    <property type="project" value="UniProtKB-EC"/>
</dbReference>
<dbReference type="InterPro" id="IPR016064">
    <property type="entry name" value="NAD/diacylglycerol_kinase_sf"/>
</dbReference>
<feature type="non-terminal residue" evidence="1">
    <location>
        <position position="1"/>
    </location>
</feature>
<evidence type="ECO:0000313" key="1">
    <source>
        <dbReference type="EMBL" id="KAA6320509.1"/>
    </source>
</evidence>
<reference evidence="1" key="1">
    <citation type="submission" date="2019-03" db="EMBL/GenBank/DDBJ databases">
        <title>Single cell metagenomics reveals metabolic interactions within the superorganism composed of flagellate Streblomastix strix and complex community of Bacteroidetes bacteria on its surface.</title>
        <authorList>
            <person name="Treitli S.C."/>
            <person name="Kolisko M."/>
            <person name="Husnik F."/>
            <person name="Keeling P."/>
            <person name="Hampl V."/>
        </authorList>
    </citation>
    <scope>NUCLEOTIDE SEQUENCE</scope>
    <source>
        <strain evidence="1">STM</strain>
    </source>
</reference>
<dbReference type="EC" id="2.7.1.23" evidence="1"/>
<protein>
    <submittedName>
        <fullName evidence="1">NAD kinase</fullName>
        <ecNumber evidence="1">2.7.1.23</ecNumber>
    </submittedName>
</protein>
<sequence>GSTAYSLSVGGPIIVPHSKAILITPIAPHSLNIRPIVICDDWEITLNVETRSHNFLVAIDGRNETCEDSSRLTIRKANYTIKVVKQFEQNFFNTLRAKMMWGIDKRR</sequence>
<organism evidence="1">
    <name type="scientific">termite gut metagenome</name>
    <dbReference type="NCBI Taxonomy" id="433724"/>
    <lineage>
        <taxon>unclassified sequences</taxon>
        <taxon>metagenomes</taxon>
        <taxon>organismal metagenomes</taxon>
    </lineage>
</organism>
<proteinExistence type="predicted"/>
<accession>A0A5J4QGY3</accession>
<dbReference type="InterPro" id="IPR017437">
    <property type="entry name" value="ATP-NAD_kinase_PpnK-typ_C"/>
</dbReference>
<dbReference type="PANTHER" id="PTHR20275:SF0">
    <property type="entry name" value="NAD KINASE"/>
    <property type="match status" value="1"/>
</dbReference>
<gene>
    <name evidence="1" type="ORF">EZS27_029729</name>
</gene>
<dbReference type="GO" id="GO:0006741">
    <property type="term" value="P:NADP+ biosynthetic process"/>
    <property type="evidence" value="ECO:0007669"/>
    <property type="project" value="TreeGrafter"/>
</dbReference>
<keyword evidence="1" id="KW-0418">Kinase</keyword>
<dbReference type="AlphaFoldDB" id="A0A5J4QGY3"/>
<name>A0A5J4QGY3_9ZZZZ</name>